<dbReference type="AlphaFoldDB" id="A0A9W9WCG4"/>
<accession>A0A9W9WCG4</accession>
<evidence type="ECO:0000313" key="1">
    <source>
        <dbReference type="EMBL" id="KAJ5414970.1"/>
    </source>
</evidence>
<protein>
    <submittedName>
        <fullName evidence="1">Uncharacterized protein</fullName>
    </submittedName>
</protein>
<proteinExistence type="predicted"/>
<dbReference type="OrthoDB" id="5376140at2759"/>
<keyword evidence="2" id="KW-1185">Reference proteome</keyword>
<evidence type="ECO:0000313" key="2">
    <source>
        <dbReference type="Proteomes" id="UP001147747"/>
    </source>
</evidence>
<reference evidence="1" key="1">
    <citation type="submission" date="2022-12" db="EMBL/GenBank/DDBJ databases">
        <authorList>
            <person name="Petersen C."/>
        </authorList>
    </citation>
    <scope>NUCLEOTIDE SEQUENCE</scope>
    <source>
        <strain evidence="1">IBT 29677</strain>
    </source>
</reference>
<reference evidence="1" key="2">
    <citation type="journal article" date="2023" name="IMA Fungus">
        <title>Comparative genomic study of the Penicillium genus elucidates a diverse pangenome and 15 lateral gene transfer events.</title>
        <authorList>
            <person name="Petersen C."/>
            <person name="Sorensen T."/>
            <person name="Nielsen M.R."/>
            <person name="Sondergaard T.E."/>
            <person name="Sorensen J.L."/>
            <person name="Fitzpatrick D.A."/>
            <person name="Frisvad J.C."/>
            <person name="Nielsen K.L."/>
        </authorList>
    </citation>
    <scope>NUCLEOTIDE SEQUENCE</scope>
    <source>
        <strain evidence="1">IBT 29677</strain>
    </source>
</reference>
<dbReference type="RefSeq" id="XP_056494816.1">
    <property type="nucleotide sequence ID" value="XM_056624715.1"/>
</dbReference>
<organism evidence="1 2">
    <name type="scientific">Penicillium cosmopolitanum</name>
    <dbReference type="NCBI Taxonomy" id="1131564"/>
    <lineage>
        <taxon>Eukaryota</taxon>
        <taxon>Fungi</taxon>
        <taxon>Dikarya</taxon>
        <taxon>Ascomycota</taxon>
        <taxon>Pezizomycotina</taxon>
        <taxon>Eurotiomycetes</taxon>
        <taxon>Eurotiomycetidae</taxon>
        <taxon>Eurotiales</taxon>
        <taxon>Aspergillaceae</taxon>
        <taxon>Penicillium</taxon>
    </lineage>
</organism>
<sequence>MADRMEIDSSDDSCEMTDANQQLERELLQCQQGSSPAAVHSRRIVSLGVSPHYVSHWTSADAFRELYQNWKDAILERFQIDQIAFRPYFVDACDHYAVMVPDPADPEGRRSLGFIKYDKKSSRVTLANACMQLSVEALELGFTTKGSQDQLAGSHGDGLKLAAVALSRDVYRLQLAASRCSWNFHLQEPCESRLHCTITPSRQSGPTRTDWAEDIAGLRFHPERDVAVLIGPGRTTQGRPVAPEGFFEWLQISLDIRGLAYPSSVVETSHGDLLFDQNLLGRIYAHGVLISGTNSIYPFKLGYHFTEGKFNRDRRWLMDRHGLAERVCRIWESALQTHEDVLLPIYVSLLRKTPALMDVSLAADLLLPSTISRIWTYLLHESKGKDFFYCETSGAQDVKMIRETIGKRPMRLSRELWRLLRSTTPIRSAAEELSMLFQNAEVCSPPSTTFSRTVRKALRACFALLHSMQEIQVVYVKGFDSRADVVYNPQQKTLKVHRRWLDFDGTHQRTSCRNWTLRSANKESGKREPFVCGHIIEELLSLSISSVFGGSQTPRTTEMRYMRHIRRLLRYMPHQITLTPSEGGLTVAWEDNETELFRKHGLDGAAYHVILHEESCISMKQELLHPNPGKPRSIVA</sequence>
<dbReference type="EMBL" id="JAPZBU010000001">
    <property type="protein sequence ID" value="KAJ5414970.1"/>
    <property type="molecule type" value="Genomic_DNA"/>
</dbReference>
<name>A0A9W9WCG4_9EURO</name>
<comment type="caution">
    <text evidence="1">The sequence shown here is derived from an EMBL/GenBank/DDBJ whole genome shotgun (WGS) entry which is preliminary data.</text>
</comment>
<dbReference type="GeneID" id="81363695"/>
<dbReference type="Proteomes" id="UP001147747">
    <property type="component" value="Unassembled WGS sequence"/>
</dbReference>
<gene>
    <name evidence="1" type="ORF">N7509_000068</name>
</gene>